<proteinExistence type="predicted"/>
<evidence type="ECO:0000256" key="1">
    <source>
        <dbReference type="SAM" id="Phobius"/>
    </source>
</evidence>
<reference evidence="4" key="1">
    <citation type="submission" date="2015-12" db="EMBL/GenBank/DDBJ databases">
        <title>De novo transcriptome assembly of four potential Pierce s Disease insect vectors from Arizona vineyards.</title>
        <authorList>
            <person name="Tassone E.E."/>
        </authorList>
    </citation>
    <scope>NUCLEOTIDE SEQUENCE</scope>
</reference>
<evidence type="ECO:0000256" key="2">
    <source>
        <dbReference type="SAM" id="SignalP"/>
    </source>
</evidence>
<keyword evidence="1" id="KW-0812">Transmembrane</keyword>
<feature type="chain" id="PRO_5008580838" description="Nose resistant-to-fluoxetine protein N-terminal domain-containing protein" evidence="2">
    <location>
        <begin position="22"/>
        <end position="700"/>
    </location>
</feature>
<feature type="transmembrane region" description="Helical" evidence="1">
    <location>
        <begin position="488"/>
        <end position="511"/>
    </location>
</feature>
<gene>
    <name evidence="4" type="ORF">g.20958</name>
</gene>
<feature type="signal peptide" evidence="2">
    <location>
        <begin position="1"/>
        <end position="21"/>
    </location>
</feature>
<dbReference type="SMART" id="SM00703">
    <property type="entry name" value="NRF"/>
    <property type="match status" value="1"/>
</dbReference>
<sequence>MMISRLVKALLLGWACFTVSAEKSNSSHSSKINARLNQIRDTMIPPSMYQEAMFHLMSYYAPLDATSELCRNHSILYQEAFLNDTLWAAKMFDASSKIGEGVNVGAFVGLGSYEGCLMVDVPGLFKGQHCLVEVTGILDFLFEASHVTKYTLFPGFNLDFAFSMCIPSTCTVQDIRAHMDVALQEINASSIINDNSCSKKEPTNLRLSDWIAIYILVLLIAAIVLSTWYDYFVCHNPSKQNKILTAFSIQANTRKLLHVSKSSDSLSIVYFLRFFAIVWIVAGHRFNVVLAAPSPNLLTIEKYLTVWWNAPILHMTIAVEIFFLLSGLLVSYNFLKSRNCGKEFNLFQYYFHRYLRLTPSLALVILLEASLIYQVSEGPIWKRLIGASTKRCEENWWSSLLYISNYVHPYSMCMVQSWYLSVDMQLYLISPLLLIPLQRNANRGLKIILVCFIATVVASFSNAWFFGLQGGGNVSRNKKVEINHGAEYVLTHVRAASWLIGLALGYFIYEYKQKGRKFIMNQALVVFLWAASLGMCILVVFSITPFQQPSYVYNPVIDSLYIALKRPLFSIGVAWIVFACVNGFGGVINSILSWKVFQPLATLSYGIYLSHLALQFIDIGRTQVLYQFDMYILISDTISDVVKSTIFAYFLYISVEAPFAEIDKWIFTKAPVVKKEENGNTVTIHLESTNVETKDAKSKL</sequence>
<feature type="transmembrane region" description="Helical" evidence="1">
    <location>
        <begin position="447"/>
        <end position="468"/>
    </location>
</feature>
<feature type="transmembrane region" description="Helical" evidence="1">
    <location>
        <begin position="270"/>
        <end position="292"/>
    </location>
</feature>
<keyword evidence="2" id="KW-0732">Signal</keyword>
<organism evidence="4">
    <name type="scientific">Clastoptera arizonana</name>
    <name type="common">Arizona spittle bug</name>
    <dbReference type="NCBI Taxonomy" id="38151"/>
    <lineage>
        <taxon>Eukaryota</taxon>
        <taxon>Metazoa</taxon>
        <taxon>Ecdysozoa</taxon>
        <taxon>Arthropoda</taxon>
        <taxon>Hexapoda</taxon>
        <taxon>Insecta</taxon>
        <taxon>Pterygota</taxon>
        <taxon>Neoptera</taxon>
        <taxon>Paraneoptera</taxon>
        <taxon>Hemiptera</taxon>
        <taxon>Auchenorrhyncha</taxon>
        <taxon>Cercopoidea</taxon>
        <taxon>Clastopteridae</taxon>
        <taxon>Clastoptera</taxon>
    </lineage>
</organism>
<dbReference type="PANTHER" id="PTHR11161:SF0">
    <property type="entry name" value="O-ACYLTRANSFERASE LIKE PROTEIN"/>
    <property type="match status" value="1"/>
</dbReference>
<name>A0A1B6D0R1_9HEMI</name>
<protein>
    <recommendedName>
        <fullName evidence="3">Nose resistant-to-fluoxetine protein N-terminal domain-containing protein</fullName>
    </recommendedName>
</protein>
<feature type="transmembrane region" description="Helical" evidence="1">
    <location>
        <begin position="567"/>
        <end position="588"/>
    </location>
</feature>
<dbReference type="AlphaFoldDB" id="A0A1B6D0R1"/>
<feature type="domain" description="Nose resistant-to-fluoxetine protein N-terminal" evidence="3">
    <location>
        <begin position="67"/>
        <end position="199"/>
    </location>
</feature>
<accession>A0A1B6D0R1</accession>
<evidence type="ECO:0000259" key="3">
    <source>
        <dbReference type="SMART" id="SM00703"/>
    </source>
</evidence>
<evidence type="ECO:0000313" key="4">
    <source>
        <dbReference type="EMBL" id="JAS19254.1"/>
    </source>
</evidence>
<keyword evidence="1" id="KW-1133">Transmembrane helix</keyword>
<dbReference type="Pfam" id="PF01757">
    <property type="entry name" value="Acyl_transf_3"/>
    <property type="match status" value="1"/>
</dbReference>
<dbReference type="PANTHER" id="PTHR11161">
    <property type="entry name" value="O-ACYLTRANSFERASE"/>
    <property type="match status" value="1"/>
</dbReference>
<dbReference type="Pfam" id="PF20146">
    <property type="entry name" value="NRF"/>
    <property type="match status" value="1"/>
</dbReference>
<dbReference type="InterPro" id="IPR006621">
    <property type="entry name" value="Nose-resist-to-fluoxetine_N"/>
</dbReference>
<dbReference type="InterPro" id="IPR002656">
    <property type="entry name" value="Acyl_transf_3_dom"/>
</dbReference>
<dbReference type="GO" id="GO:0016747">
    <property type="term" value="F:acyltransferase activity, transferring groups other than amino-acyl groups"/>
    <property type="evidence" value="ECO:0007669"/>
    <property type="project" value="InterPro"/>
</dbReference>
<dbReference type="InterPro" id="IPR052728">
    <property type="entry name" value="O2_lipid_transport_reg"/>
</dbReference>
<feature type="transmembrane region" description="Helical" evidence="1">
    <location>
        <begin position="210"/>
        <end position="232"/>
    </location>
</feature>
<feature type="transmembrane region" description="Helical" evidence="1">
    <location>
        <begin position="418"/>
        <end position="435"/>
    </location>
</feature>
<feature type="transmembrane region" description="Helical" evidence="1">
    <location>
        <begin position="312"/>
        <end position="334"/>
    </location>
</feature>
<keyword evidence="1" id="KW-0472">Membrane</keyword>
<feature type="transmembrane region" description="Helical" evidence="1">
    <location>
        <begin position="354"/>
        <end position="373"/>
    </location>
</feature>
<feature type="transmembrane region" description="Helical" evidence="1">
    <location>
        <begin position="523"/>
        <end position="547"/>
    </location>
</feature>
<dbReference type="EMBL" id="GEDC01018044">
    <property type="protein sequence ID" value="JAS19254.1"/>
    <property type="molecule type" value="Transcribed_RNA"/>
</dbReference>